<evidence type="ECO:0000313" key="3">
    <source>
        <dbReference type="Proteomes" id="UP000185612"/>
    </source>
</evidence>
<accession>A0A1Q5PVS9</accession>
<proteinExistence type="predicted"/>
<reference evidence="3" key="1">
    <citation type="submission" date="2016-12" db="EMBL/GenBank/DDBJ databases">
        <authorList>
            <person name="Meng X."/>
        </authorList>
    </citation>
    <scope>NUCLEOTIDE SEQUENCE [LARGE SCALE GENOMIC DNA]</scope>
    <source>
        <strain evidence="3">DSM 20732</strain>
    </source>
</reference>
<keyword evidence="3" id="KW-1185">Reference proteome</keyword>
<dbReference type="EMBL" id="MQVS01000005">
    <property type="protein sequence ID" value="OKL51714.1"/>
    <property type="molecule type" value="Genomic_DNA"/>
</dbReference>
<evidence type="ECO:0000256" key="1">
    <source>
        <dbReference type="SAM" id="MobiDB-lite"/>
    </source>
</evidence>
<organism evidence="2 3">
    <name type="scientific">Buchananella hordeovulneris</name>
    <dbReference type="NCBI Taxonomy" id="52770"/>
    <lineage>
        <taxon>Bacteria</taxon>
        <taxon>Bacillati</taxon>
        <taxon>Actinomycetota</taxon>
        <taxon>Actinomycetes</taxon>
        <taxon>Actinomycetales</taxon>
        <taxon>Actinomycetaceae</taxon>
        <taxon>Buchananella</taxon>
    </lineage>
</organism>
<name>A0A1Q5PVS9_9ACTO</name>
<dbReference type="InParanoid" id="A0A1Q5PVS9"/>
<dbReference type="RefSeq" id="WP_073824286.1">
    <property type="nucleotide sequence ID" value="NZ_MQVS01000005.1"/>
</dbReference>
<dbReference type="Proteomes" id="UP000185612">
    <property type="component" value="Unassembled WGS sequence"/>
</dbReference>
<sequence>MGENANEPILLGTTLPPLVYGEHNVTLVEVRDGSVTLWALEAEHQLQVGQTANLPGIGELTLLETFPETADADSGPISGGGATAAFTFQPAP</sequence>
<comment type="caution">
    <text evidence="2">The sequence shown here is derived from an EMBL/GenBank/DDBJ whole genome shotgun (WGS) entry which is preliminary data.</text>
</comment>
<evidence type="ECO:0000313" key="2">
    <source>
        <dbReference type="EMBL" id="OKL51714.1"/>
    </source>
</evidence>
<protein>
    <submittedName>
        <fullName evidence="2">Uncharacterized protein</fullName>
    </submittedName>
</protein>
<dbReference type="AlphaFoldDB" id="A0A1Q5PVS9"/>
<feature type="region of interest" description="Disordered" evidence="1">
    <location>
        <begin position="69"/>
        <end position="92"/>
    </location>
</feature>
<gene>
    <name evidence="2" type="ORF">BSZ40_06060</name>
</gene>